<feature type="domain" description="Methyltransferase type 11" evidence="4">
    <location>
        <begin position="48"/>
        <end position="134"/>
    </location>
</feature>
<dbReference type="GO" id="GO:0008757">
    <property type="term" value="F:S-adenosylmethionine-dependent methyltransferase activity"/>
    <property type="evidence" value="ECO:0007669"/>
    <property type="project" value="InterPro"/>
</dbReference>
<protein>
    <submittedName>
        <fullName evidence="5">SAM-dependent methyltransferase</fullName>
    </submittedName>
</protein>
<dbReference type="EMBL" id="SBLC01000018">
    <property type="protein sequence ID" value="RWY40038.1"/>
    <property type="molecule type" value="Genomic_DNA"/>
</dbReference>
<dbReference type="AlphaFoldDB" id="A0A3S3VPL4"/>
<evidence type="ECO:0000313" key="5">
    <source>
        <dbReference type="EMBL" id="RWY40038.1"/>
    </source>
</evidence>
<dbReference type="PANTHER" id="PTHR44942">
    <property type="entry name" value="METHYLTRANSF_11 DOMAIN-CONTAINING PROTEIN"/>
    <property type="match status" value="1"/>
</dbReference>
<name>A0A3S3VPL4_9RHOB</name>
<evidence type="ECO:0000256" key="3">
    <source>
        <dbReference type="ARBA" id="ARBA00022679"/>
    </source>
</evidence>
<keyword evidence="2 5" id="KW-0489">Methyltransferase</keyword>
<dbReference type="Gene3D" id="3.40.50.150">
    <property type="entry name" value="Vaccinia Virus protein VP39"/>
    <property type="match status" value="1"/>
</dbReference>
<accession>A0A3S3VPL4</accession>
<dbReference type="InterPro" id="IPR051052">
    <property type="entry name" value="Diverse_substrate_MTase"/>
</dbReference>
<keyword evidence="6" id="KW-1185">Reference proteome</keyword>
<reference evidence="5 6" key="1">
    <citation type="journal article" date="2015" name="Int. J. Syst. Evol. Microbiol.">
        <title>Gemmobacter intermedius sp. nov., isolated from a white stork (Ciconia ciconia).</title>
        <authorList>
            <person name="Kampfer P."/>
            <person name="Jerzak L."/>
            <person name="Wilharm G."/>
            <person name="Golke J."/>
            <person name="Busse H.J."/>
            <person name="Glaeser S.P."/>
        </authorList>
    </citation>
    <scope>NUCLEOTIDE SEQUENCE [LARGE SCALE GENOMIC DNA]</scope>
    <source>
        <strain evidence="5 6">119/4</strain>
    </source>
</reference>
<dbReference type="RefSeq" id="WP_128489919.1">
    <property type="nucleotide sequence ID" value="NZ_JBHLXB010000035.1"/>
</dbReference>
<gene>
    <name evidence="5" type="ORF">EP867_13015</name>
</gene>
<keyword evidence="3 5" id="KW-0808">Transferase</keyword>
<dbReference type="GO" id="GO:0032259">
    <property type="term" value="P:methylation"/>
    <property type="evidence" value="ECO:0007669"/>
    <property type="project" value="UniProtKB-KW"/>
</dbReference>
<proteinExistence type="inferred from homology"/>
<sequence length="261" mass="28136">MSGEALTSPLPFGAEAAGYDAGRPPYPEGLYEALFQKLDLRPGLRGFEVGAGTGLATRALIRRGLQLRAIEPDPLMAKRLRVSAPEAEVIPARMEDAALPEGVADFGVSAMAMHWLDAGLALPRIRAWLKPGAGFAMWWTVFGDPAQPDAFQRASAPLFSGMAQGRGAAKGVPYAMQSAARLADLTAAGFEAAQMQRFDWQIRQSTAEVVNLCRSFSPILQMPPAAREAFLQAMADLVEREFGGSVLRSFVSLLYTARRPL</sequence>
<dbReference type="CDD" id="cd02440">
    <property type="entry name" value="AdoMet_MTases"/>
    <property type="match status" value="1"/>
</dbReference>
<dbReference type="PANTHER" id="PTHR44942:SF4">
    <property type="entry name" value="METHYLTRANSFERASE TYPE 11 DOMAIN-CONTAINING PROTEIN"/>
    <property type="match status" value="1"/>
</dbReference>
<evidence type="ECO:0000256" key="2">
    <source>
        <dbReference type="ARBA" id="ARBA00022603"/>
    </source>
</evidence>
<comment type="caution">
    <text evidence="5">The sequence shown here is derived from an EMBL/GenBank/DDBJ whole genome shotgun (WGS) entry which is preliminary data.</text>
</comment>
<dbReference type="InterPro" id="IPR029063">
    <property type="entry name" value="SAM-dependent_MTases_sf"/>
</dbReference>
<evidence type="ECO:0000313" key="6">
    <source>
        <dbReference type="Proteomes" id="UP000287168"/>
    </source>
</evidence>
<dbReference type="SUPFAM" id="SSF53335">
    <property type="entry name" value="S-adenosyl-L-methionine-dependent methyltransferases"/>
    <property type="match status" value="1"/>
</dbReference>
<evidence type="ECO:0000259" key="4">
    <source>
        <dbReference type="Pfam" id="PF08241"/>
    </source>
</evidence>
<comment type="similarity">
    <text evidence="1">Belongs to the methyltransferase superfamily.</text>
</comment>
<dbReference type="Proteomes" id="UP000287168">
    <property type="component" value="Unassembled WGS sequence"/>
</dbReference>
<dbReference type="Pfam" id="PF08241">
    <property type="entry name" value="Methyltransf_11"/>
    <property type="match status" value="1"/>
</dbReference>
<organism evidence="5 6">
    <name type="scientific">Falsigemmobacter intermedius</name>
    <dbReference type="NCBI Taxonomy" id="1553448"/>
    <lineage>
        <taxon>Bacteria</taxon>
        <taxon>Pseudomonadati</taxon>
        <taxon>Pseudomonadota</taxon>
        <taxon>Alphaproteobacteria</taxon>
        <taxon>Rhodobacterales</taxon>
        <taxon>Paracoccaceae</taxon>
        <taxon>Falsigemmobacter</taxon>
    </lineage>
</organism>
<dbReference type="OrthoDB" id="9805585at2"/>
<dbReference type="InterPro" id="IPR013216">
    <property type="entry name" value="Methyltransf_11"/>
</dbReference>
<evidence type="ECO:0000256" key="1">
    <source>
        <dbReference type="ARBA" id="ARBA00008361"/>
    </source>
</evidence>